<proteinExistence type="predicted"/>
<accession>A0A916JMI1</accession>
<feature type="signal peptide" evidence="2">
    <location>
        <begin position="1"/>
        <end position="19"/>
    </location>
</feature>
<dbReference type="AlphaFoldDB" id="A0A916JMI1"/>
<name>A0A916JMI1_9FLAO</name>
<dbReference type="RefSeq" id="WP_258542309.1">
    <property type="nucleotide sequence ID" value="NZ_OU015584.1"/>
</dbReference>
<feature type="compositionally biased region" description="Low complexity" evidence="1">
    <location>
        <begin position="254"/>
        <end position="274"/>
    </location>
</feature>
<dbReference type="EMBL" id="OU015584">
    <property type="protein sequence ID" value="CAG5083132.1"/>
    <property type="molecule type" value="Genomic_DNA"/>
</dbReference>
<dbReference type="KEGG" id="ptan:CRYO30217_02097"/>
<feature type="region of interest" description="Disordered" evidence="1">
    <location>
        <begin position="247"/>
        <end position="285"/>
    </location>
</feature>
<feature type="chain" id="PRO_5038124186" evidence="2">
    <location>
        <begin position="20"/>
        <end position="390"/>
    </location>
</feature>
<evidence type="ECO:0000256" key="2">
    <source>
        <dbReference type="SAM" id="SignalP"/>
    </source>
</evidence>
<sequence length="390" mass="41713">MKRLLLSAMVALTALSSFATELSYKWKSGAAYHFTAVVNDDVSTSMMGMEMKEQFKTTTDFVLYINSVASDGKATGMLYLVNFSVIDSKGNALASLNDLPQKALQSEVTVDAKGKFTFLKKIYLITSGSSNVLAYGSADANSVSAGGQAGNMKVDAYAEFDPKTGSLKAGYSVKEIKNTSTVEVKVTEETDMIDVLPYDFLELLALPEGDVNLNDEVKVGAGMYETVVKVNDMSAGVASLHHTMSTDKSKDMFDGSASGTSGDGSSSFGMGMDTQFEDGDSDNDGDFDMDMNTDMEGMDMDMQDFDDEMSTGDDMGMGGMDMGGFGMPGSDAEAIGASKSMAPDMGCDVTSKFDYQNGMFDKVYGTVTTNMNTMGMKMNVVSKLEMVLNK</sequence>
<reference evidence="3" key="1">
    <citation type="submission" date="2021-04" db="EMBL/GenBank/DDBJ databases">
        <authorList>
            <person name="Rodrigo-Torres L."/>
            <person name="Arahal R. D."/>
            <person name="Lucena T."/>
        </authorList>
    </citation>
    <scope>NUCLEOTIDE SEQUENCE</scope>
    <source>
        <strain evidence="3">AS29M-1</strain>
    </source>
</reference>
<evidence type="ECO:0000313" key="3">
    <source>
        <dbReference type="EMBL" id="CAG5083132.1"/>
    </source>
</evidence>
<keyword evidence="4" id="KW-1185">Reference proteome</keyword>
<feature type="compositionally biased region" description="Acidic residues" evidence="1">
    <location>
        <begin position="275"/>
        <end position="285"/>
    </location>
</feature>
<protein>
    <submittedName>
        <fullName evidence="3">Uncharacterized protein</fullName>
    </submittedName>
</protein>
<evidence type="ECO:0000256" key="1">
    <source>
        <dbReference type="SAM" id="MobiDB-lite"/>
    </source>
</evidence>
<organism evidence="3 4">
    <name type="scientific">Parvicella tangerina</name>
    <dbReference type="NCBI Taxonomy" id="2829795"/>
    <lineage>
        <taxon>Bacteria</taxon>
        <taxon>Pseudomonadati</taxon>
        <taxon>Bacteroidota</taxon>
        <taxon>Flavobacteriia</taxon>
        <taxon>Flavobacteriales</taxon>
        <taxon>Parvicellaceae</taxon>
        <taxon>Parvicella</taxon>
    </lineage>
</organism>
<gene>
    <name evidence="3" type="ORF">CRYO30217_02097</name>
</gene>
<dbReference type="Proteomes" id="UP000683507">
    <property type="component" value="Chromosome"/>
</dbReference>
<evidence type="ECO:0000313" key="4">
    <source>
        <dbReference type="Proteomes" id="UP000683507"/>
    </source>
</evidence>
<keyword evidence="2" id="KW-0732">Signal</keyword>